<dbReference type="CDD" id="cd02227">
    <property type="entry name" value="cupin_TM1112-like"/>
    <property type="match status" value="1"/>
</dbReference>
<dbReference type="RefSeq" id="WP_175198006.1">
    <property type="nucleotide sequence ID" value="NZ_CADIKL010000053.1"/>
</dbReference>
<evidence type="ECO:0000259" key="1">
    <source>
        <dbReference type="Pfam" id="PF05899"/>
    </source>
</evidence>
<proteinExistence type="predicted"/>
<dbReference type="InterPro" id="IPR014710">
    <property type="entry name" value="RmlC-like_jellyroll"/>
</dbReference>
<gene>
    <name evidence="2" type="ORF">LMG28688_06548</name>
</gene>
<dbReference type="Gene3D" id="2.60.120.10">
    <property type="entry name" value="Jelly Rolls"/>
    <property type="match status" value="1"/>
</dbReference>
<organism evidence="2 3">
    <name type="scientific">Paraburkholderia caffeinitolerans</name>
    <dbReference type="NCBI Taxonomy" id="1723730"/>
    <lineage>
        <taxon>Bacteria</taxon>
        <taxon>Pseudomonadati</taxon>
        <taxon>Pseudomonadota</taxon>
        <taxon>Betaproteobacteria</taxon>
        <taxon>Burkholderiales</taxon>
        <taxon>Burkholderiaceae</taxon>
        <taxon>Paraburkholderia</taxon>
    </lineage>
</organism>
<name>A0A6J5GX46_9BURK</name>
<feature type="domain" description="(S)-ureidoglycine aminohydrolase cupin" evidence="1">
    <location>
        <begin position="41"/>
        <end position="114"/>
    </location>
</feature>
<evidence type="ECO:0000313" key="3">
    <source>
        <dbReference type="Proteomes" id="UP000494119"/>
    </source>
</evidence>
<dbReference type="PANTHER" id="PTHR40943:SF2">
    <property type="entry name" value="(S)-UREIDOGLYCINE AMINOHYDROLASE CUPIN DOMAIN-CONTAINING PROTEIN"/>
    <property type="match status" value="1"/>
</dbReference>
<dbReference type="Pfam" id="PF05899">
    <property type="entry name" value="Cupin_3"/>
    <property type="match status" value="1"/>
</dbReference>
<dbReference type="PANTHER" id="PTHR40943">
    <property type="entry name" value="CYTOPLASMIC PROTEIN-RELATED"/>
    <property type="match status" value="1"/>
</dbReference>
<dbReference type="AlphaFoldDB" id="A0A6J5GX46"/>
<dbReference type="SUPFAM" id="SSF51182">
    <property type="entry name" value="RmlC-like cupins"/>
    <property type="match status" value="1"/>
</dbReference>
<evidence type="ECO:0000313" key="2">
    <source>
        <dbReference type="EMBL" id="CAB3807426.1"/>
    </source>
</evidence>
<dbReference type="InterPro" id="IPR008579">
    <property type="entry name" value="UGlyAH_Cupin_dom"/>
</dbReference>
<accession>A0A6J5GX46</accession>
<dbReference type="Proteomes" id="UP000494119">
    <property type="component" value="Unassembled WGS sequence"/>
</dbReference>
<keyword evidence="3" id="KW-1185">Reference proteome</keyword>
<protein>
    <recommendedName>
        <fullName evidence="1">(S)-ureidoglycine aminohydrolase cupin domain-containing protein</fullName>
    </recommendedName>
</protein>
<reference evidence="2 3" key="1">
    <citation type="submission" date="2020-04" db="EMBL/GenBank/DDBJ databases">
        <authorList>
            <person name="De Canck E."/>
        </authorList>
    </citation>
    <scope>NUCLEOTIDE SEQUENCE [LARGE SCALE GENOMIC DNA]</scope>
    <source>
        <strain evidence="2 3">LMG 28688</strain>
    </source>
</reference>
<dbReference type="InterPro" id="IPR011051">
    <property type="entry name" value="RmlC_Cupin_sf"/>
</dbReference>
<dbReference type="EMBL" id="CADIKL010000053">
    <property type="protein sequence ID" value="CAB3807426.1"/>
    <property type="molecule type" value="Genomic_DNA"/>
</dbReference>
<sequence>MLNVAHIVDLMKDEGEVTQYRVPRGLLLAGNPVQTLKHRFLSPCGQFSCGFWESTEGLWTVDYDEAEYCEMLSGVCVVRDAHGGEKVLRAGDRFVIPPGFQGTWEVVEPCRKVFVSYAQKAAEPQAQTPE</sequence>